<evidence type="ECO:0000259" key="2">
    <source>
        <dbReference type="PROSITE" id="PS50022"/>
    </source>
</evidence>
<evidence type="ECO:0000256" key="1">
    <source>
        <dbReference type="SAM" id="SignalP"/>
    </source>
</evidence>
<dbReference type="Pfam" id="PF00754">
    <property type="entry name" value="F5_F8_type_C"/>
    <property type="match status" value="1"/>
</dbReference>
<feature type="signal peptide" evidence="1">
    <location>
        <begin position="1"/>
        <end position="27"/>
    </location>
</feature>
<dbReference type="InterPro" id="IPR008979">
    <property type="entry name" value="Galactose-bd-like_sf"/>
</dbReference>
<reference evidence="4" key="1">
    <citation type="journal article" date="2019" name="Int. J. Syst. Evol. Microbiol.">
        <title>The Global Catalogue of Microorganisms (GCM) 10K type strain sequencing project: providing services to taxonomists for standard genome sequencing and annotation.</title>
        <authorList>
            <consortium name="The Broad Institute Genomics Platform"/>
            <consortium name="The Broad Institute Genome Sequencing Center for Infectious Disease"/>
            <person name="Wu L."/>
            <person name="Ma J."/>
        </authorList>
    </citation>
    <scope>NUCLEOTIDE SEQUENCE [LARGE SCALE GENOMIC DNA]</scope>
    <source>
        <strain evidence="4">CCUG 60527</strain>
    </source>
</reference>
<accession>A0ABW3JSF7</accession>
<sequence>MKNTVFTLKSIAKFFFLVGFSVCSSCANDDLTTVESLSDEKLVSPETAQRIVSSSEITVTANGDDGNKPINTLDGNLNTRWSSYGATGKYITYDLGEVMTIDDVSIAWFKGNQRVSYFQIAIGNTTSSFTTVLNNKVSGSSGSTSNLEKYELPDTQGRYVRIRGFGNSSNDWNSITEVQINVIGGSDGGTTDPDTGNSNSPAGVLGGLVNWKLNGYSGTFNRGASNNGLTYLDDTPNLENYSNSNWFYTDGTWTYFKAYTGNPTSSGSGNPRSELRELTSNGNDNIYWDGTTSTEHRMIWRVRVDHLPQSGKVCFGQIHDKTDEFDDVIRVQCQGDPYQTSGNVKLRINGYVTEVLEGGGKTVGDFNLGDELHLELTYKNSIVKLYRLDNNRNRVETIFTSKSAKAKENYFKAGCYLQSVKGKSSANSSDFALIAIRELEVFH</sequence>
<dbReference type="GO" id="GO:0016829">
    <property type="term" value="F:lyase activity"/>
    <property type="evidence" value="ECO:0007669"/>
    <property type="project" value="UniProtKB-KW"/>
</dbReference>
<dbReference type="PROSITE" id="PS50022">
    <property type="entry name" value="FA58C_3"/>
    <property type="match status" value="1"/>
</dbReference>
<keyword evidence="4" id="KW-1185">Reference proteome</keyword>
<feature type="chain" id="PRO_5047069240" evidence="1">
    <location>
        <begin position="28"/>
        <end position="443"/>
    </location>
</feature>
<dbReference type="EMBL" id="JBHTJR010000047">
    <property type="protein sequence ID" value="MFD0993412.1"/>
    <property type="molecule type" value="Genomic_DNA"/>
</dbReference>
<protein>
    <submittedName>
        <fullName evidence="3">Polysaccharide lyase family 7 protein</fullName>
    </submittedName>
</protein>
<comment type="caution">
    <text evidence="3">The sequence shown here is derived from an EMBL/GenBank/DDBJ whole genome shotgun (WGS) entry which is preliminary data.</text>
</comment>
<keyword evidence="1" id="KW-0732">Signal</keyword>
<name>A0ABW3JSF7_9FLAO</name>
<dbReference type="InterPro" id="IPR014895">
    <property type="entry name" value="Alginate_lyase_2"/>
</dbReference>
<dbReference type="SUPFAM" id="SSF49899">
    <property type="entry name" value="Concanavalin A-like lectins/glucanases"/>
    <property type="match status" value="1"/>
</dbReference>
<evidence type="ECO:0000313" key="3">
    <source>
        <dbReference type="EMBL" id="MFD0993412.1"/>
    </source>
</evidence>
<dbReference type="InterPro" id="IPR000421">
    <property type="entry name" value="FA58C"/>
</dbReference>
<dbReference type="Proteomes" id="UP001597062">
    <property type="component" value="Unassembled WGS sequence"/>
</dbReference>
<proteinExistence type="predicted"/>
<organism evidence="3 4">
    <name type="scientific">Tenacibaculum geojense</name>
    <dbReference type="NCBI Taxonomy" id="915352"/>
    <lineage>
        <taxon>Bacteria</taxon>
        <taxon>Pseudomonadati</taxon>
        <taxon>Bacteroidota</taxon>
        <taxon>Flavobacteriia</taxon>
        <taxon>Flavobacteriales</taxon>
        <taxon>Flavobacteriaceae</taxon>
        <taxon>Tenacibaculum</taxon>
    </lineage>
</organism>
<dbReference type="SUPFAM" id="SSF49785">
    <property type="entry name" value="Galactose-binding domain-like"/>
    <property type="match status" value="1"/>
</dbReference>
<dbReference type="Gene3D" id="2.60.120.260">
    <property type="entry name" value="Galactose-binding domain-like"/>
    <property type="match status" value="1"/>
</dbReference>
<dbReference type="Pfam" id="PF08787">
    <property type="entry name" value="Alginate_lyase2"/>
    <property type="match status" value="1"/>
</dbReference>
<dbReference type="Gene3D" id="2.60.120.200">
    <property type="match status" value="1"/>
</dbReference>
<evidence type="ECO:0000313" key="4">
    <source>
        <dbReference type="Proteomes" id="UP001597062"/>
    </source>
</evidence>
<gene>
    <name evidence="3" type="ORF">ACFQ1U_09365</name>
</gene>
<dbReference type="InterPro" id="IPR013320">
    <property type="entry name" value="ConA-like_dom_sf"/>
</dbReference>
<dbReference type="RefSeq" id="WP_386107647.1">
    <property type="nucleotide sequence ID" value="NZ_JBHTJR010000047.1"/>
</dbReference>
<keyword evidence="3" id="KW-0456">Lyase</keyword>
<feature type="domain" description="F5/8 type C" evidence="2">
    <location>
        <begin position="26"/>
        <end position="185"/>
    </location>
</feature>